<proteinExistence type="predicted"/>
<name>A0A318S2V8_WILLI</name>
<keyword evidence="2" id="KW-1185">Reference proteome</keyword>
<evidence type="ECO:0000313" key="1">
    <source>
        <dbReference type="EMBL" id="PYE17957.1"/>
    </source>
</evidence>
<organism evidence="1 2">
    <name type="scientific">Williamsia limnetica</name>
    <dbReference type="NCBI Taxonomy" id="882452"/>
    <lineage>
        <taxon>Bacteria</taxon>
        <taxon>Bacillati</taxon>
        <taxon>Actinomycetota</taxon>
        <taxon>Actinomycetes</taxon>
        <taxon>Mycobacteriales</taxon>
        <taxon>Nocardiaceae</taxon>
        <taxon>Williamsia</taxon>
    </lineage>
</organism>
<sequence>MDFGVYSTKELLQHGLSTWQIRRHAQTGLLTGLRRGWYATATADPDVVAAVRTGGVLACVSALRKHRLWVAPGYQQVHMRPTRDGELKSARACVGFGRPPTALTAVDPIPVALLSAARCMSGEHWIATCDSAMNNAGMTVPQMVSEMGDCAHRVSALLQRCDPDAQSGTESITRVRLRAEGFAVVVQPRVAGVGRTDLRIGRLIIECDSISHHTSLESYQNDRRRDRRALVDGWLTMRVTYDDVMYGWEGVLADIRAITRADRHRRR</sequence>
<accession>A0A318S2V8</accession>
<dbReference type="EMBL" id="QJSP01000005">
    <property type="protein sequence ID" value="PYE17957.1"/>
    <property type="molecule type" value="Genomic_DNA"/>
</dbReference>
<dbReference type="Gene3D" id="3.40.960.10">
    <property type="entry name" value="VSR Endonuclease"/>
    <property type="match status" value="1"/>
</dbReference>
<dbReference type="OrthoDB" id="2594539at2"/>
<dbReference type="AlphaFoldDB" id="A0A318S2V8"/>
<gene>
    <name evidence="1" type="ORF">DFR67_105102</name>
</gene>
<comment type="caution">
    <text evidence="1">The sequence shown here is derived from an EMBL/GenBank/DDBJ whole genome shotgun (WGS) entry which is preliminary data.</text>
</comment>
<protein>
    <submittedName>
        <fullName evidence="1">Very-short-patch-repair endonuclease</fullName>
    </submittedName>
</protein>
<keyword evidence="1" id="KW-0378">Hydrolase</keyword>
<evidence type="ECO:0000313" key="2">
    <source>
        <dbReference type="Proteomes" id="UP000247591"/>
    </source>
</evidence>
<dbReference type="Proteomes" id="UP000247591">
    <property type="component" value="Unassembled WGS sequence"/>
</dbReference>
<keyword evidence="1" id="KW-0540">Nuclease</keyword>
<dbReference type="GO" id="GO:0004519">
    <property type="term" value="F:endonuclease activity"/>
    <property type="evidence" value="ECO:0007669"/>
    <property type="project" value="UniProtKB-KW"/>
</dbReference>
<reference evidence="1 2" key="1">
    <citation type="submission" date="2018-06" db="EMBL/GenBank/DDBJ databases">
        <title>Genomic Encyclopedia of Type Strains, Phase IV (KMG-IV): sequencing the most valuable type-strain genomes for metagenomic binning, comparative biology and taxonomic classification.</title>
        <authorList>
            <person name="Goeker M."/>
        </authorList>
    </citation>
    <scope>NUCLEOTIDE SEQUENCE [LARGE SCALE GENOMIC DNA]</scope>
    <source>
        <strain evidence="1 2">DSM 45521</strain>
    </source>
</reference>
<keyword evidence="1" id="KW-0255">Endonuclease</keyword>